<sequence>MLLFFFCRSNCVYVHKYSMTSRRKETNIYLFIHSRNVHLSNFSLTFSSYHYLSNVRDTHTPLRWEQESQQSGNKAKQFTKQLPVRLERQRNNTCNGKVGISKKKKKYKHTHTPRRK</sequence>
<feature type="region of interest" description="Disordered" evidence="1">
    <location>
        <begin position="65"/>
        <end position="116"/>
    </location>
</feature>
<feature type="compositionally biased region" description="Polar residues" evidence="1">
    <location>
        <begin position="67"/>
        <end position="80"/>
    </location>
</feature>
<feature type="compositionally biased region" description="Basic residues" evidence="1">
    <location>
        <begin position="100"/>
        <end position="116"/>
    </location>
</feature>
<reference evidence="3" key="1">
    <citation type="journal article" date="2010" name="PLoS Negl. Trop. Dis.">
        <title>The genome sequence of Trypanosoma brucei gambiense, causative agent of chronic human african trypanosomiasis.</title>
        <authorList>
            <person name="Jackson A.P."/>
            <person name="Sanders M."/>
            <person name="Berry A."/>
            <person name="McQuillan J."/>
            <person name="Aslett M.A."/>
            <person name="Quail M.A."/>
            <person name="Chukualim B."/>
            <person name="Capewell P."/>
            <person name="MacLeod A."/>
            <person name="Melville S.E."/>
            <person name="Gibson W."/>
            <person name="Barry J.D."/>
            <person name="Berriman M."/>
            <person name="Hertz-Fowler C."/>
        </authorList>
    </citation>
    <scope>NUCLEOTIDE SEQUENCE [LARGE SCALE GENOMIC DNA]</scope>
    <source>
        <strain evidence="3">MHOM/CI/86/DAL972</strain>
    </source>
</reference>
<name>C9ZTJ0_TRYB9</name>
<accession>C9ZTJ0</accession>
<protein>
    <submittedName>
        <fullName evidence="2">Uncharacterized protein</fullName>
    </submittedName>
</protein>
<evidence type="ECO:0000256" key="1">
    <source>
        <dbReference type="SAM" id="MobiDB-lite"/>
    </source>
</evidence>
<organism evidence="2 3">
    <name type="scientific">Trypanosoma brucei gambiense (strain MHOM/CI/86/DAL972)</name>
    <dbReference type="NCBI Taxonomy" id="679716"/>
    <lineage>
        <taxon>Eukaryota</taxon>
        <taxon>Discoba</taxon>
        <taxon>Euglenozoa</taxon>
        <taxon>Kinetoplastea</taxon>
        <taxon>Metakinetoplastina</taxon>
        <taxon>Trypanosomatida</taxon>
        <taxon>Trypanosomatidae</taxon>
        <taxon>Trypanosoma</taxon>
    </lineage>
</organism>
<dbReference type="KEGG" id="tbg:TbgDal_VII6215"/>
<dbReference type="EMBL" id="FN554970">
    <property type="protein sequence ID" value="CBH12725.1"/>
    <property type="molecule type" value="Genomic_DNA"/>
</dbReference>
<gene>
    <name evidence="2" type="ORF">TbgDal_VII6215</name>
</gene>
<dbReference type="AlphaFoldDB" id="C9ZTJ0"/>
<dbReference type="GeneID" id="23862889"/>
<dbReference type="RefSeq" id="XP_011775005.1">
    <property type="nucleotide sequence ID" value="XM_011776703.1"/>
</dbReference>
<evidence type="ECO:0000313" key="2">
    <source>
        <dbReference type="EMBL" id="CBH12725.1"/>
    </source>
</evidence>
<evidence type="ECO:0000313" key="3">
    <source>
        <dbReference type="Proteomes" id="UP000002316"/>
    </source>
</evidence>
<dbReference type="Proteomes" id="UP000002316">
    <property type="component" value="Chromosome 7"/>
</dbReference>
<proteinExistence type="predicted"/>